<dbReference type="Pfam" id="PF07277">
    <property type="entry name" value="SapC"/>
    <property type="match status" value="1"/>
</dbReference>
<protein>
    <submittedName>
        <fullName evidence="1">SapC-like protein</fullName>
    </submittedName>
</protein>
<dbReference type="EMBL" id="ATBP01000396">
    <property type="protein sequence ID" value="ETR70611.1"/>
    <property type="molecule type" value="Genomic_DNA"/>
</dbReference>
<dbReference type="InterPro" id="IPR010836">
    <property type="entry name" value="SapC"/>
</dbReference>
<name>A0A1V1P705_9BACT</name>
<accession>A0A1V1P705</accession>
<gene>
    <name evidence="1" type="ORF">OMM_03107</name>
</gene>
<proteinExistence type="predicted"/>
<evidence type="ECO:0000313" key="2">
    <source>
        <dbReference type="Proteomes" id="UP000189670"/>
    </source>
</evidence>
<organism evidence="1 2">
    <name type="scientific">Candidatus Magnetoglobus multicellularis str. Araruama</name>
    <dbReference type="NCBI Taxonomy" id="890399"/>
    <lineage>
        <taxon>Bacteria</taxon>
        <taxon>Pseudomonadati</taxon>
        <taxon>Thermodesulfobacteriota</taxon>
        <taxon>Desulfobacteria</taxon>
        <taxon>Desulfobacterales</taxon>
        <taxon>Desulfobacteraceae</taxon>
        <taxon>Candidatus Magnetoglobus</taxon>
    </lineage>
</organism>
<reference evidence="2" key="1">
    <citation type="submission" date="2012-11" db="EMBL/GenBank/DDBJ databases">
        <authorList>
            <person name="Lucero-Rivera Y.E."/>
            <person name="Tovar-Ramirez D."/>
        </authorList>
    </citation>
    <scope>NUCLEOTIDE SEQUENCE [LARGE SCALE GENOMIC DNA]</scope>
    <source>
        <strain evidence="2">Araruama</strain>
    </source>
</reference>
<evidence type="ECO:0000313" key="1">
    <source>
        <dbReference type="EMBL" id="ETR70611.1"/>
    </source>
</evidence>
<comment type="caution">
    <text evidence="1">The sequence shown here is derived from an EMBL/GenBank/DDBJ whole genome shotgun (WGS) entry which is preliminary data.</text>
</comment>
<dbReference type="AlphaFoldDB" id="A0A1V1P705"/>
<sequence length="236" mass="27097">MTQNFVPVTKDAHQNKKIKPIQTFAFASEIHMVSVMMHEFLNAASVYPIVFLEDTDQDAFRPMALLGLDPQINLFVDTEGAWKAPYIPAIIRRYPFALARTPNDEQFTICIDEASSALNDEEGQPLFNDDGTIGPVMEQIKQYLTGLQQMETITSRFCKTLKDKYMFTPLNMHVREADAVKRLTGAYAIHEEKLNNLSDTDFLEFRKNNYLPAIYSHLTSLTQINRLVELRTQRNK</sequence>
<dbReference type="Proteomes" id="UP000189670">
    <property type="component" value="Unassembled WGS sequence"/>
</dbReference>